<comment type="caution">
    <text evidence="2">The sequence shown here is derived from an EMBL/GenBank/DDBJ whole genome shotgun (WGS) entry which is preliminary data.</text>
</comment>
<sequence length="230" mass="25972">MDTEYQKLRQENVFLRLTPVSRFVTSLVAGLTTFFCLPASRLPLLLRGMLSWNAFAYMLIILCWLVIAARSTPRIREFARREDGSRAYVFLIVLLGCFASMVLVASMILSKAASGPLQSIYLITTVAGMLGAWVMVHTTFTFHYAHMYYDHDGQDPHKHAEGLEFPSEKKPDYLDFAYFSFVIGMTFQVSDVEISARKIRRMVLLHGLLAFILNTFVVALTVNIIAGLKG</sequence>
<gene>
    <name evidence="2" type="ORF">DCC81_06525</name>
</gene>
<dbReference type="InterPro" id="IPR009781">
    <property type="entry name" value="DUF1345"/>
</dbReference>
<name>A0A2T7BN59_9BACT</name>
<evidence type="ECO:0000313" key="2">
    <source>
        <dbReference type="EMBL" id="PUZ29114.1"/>
    </source>
</evidence>
<keyword evidence="3" id="KW-1185">Reference proteome</keyword>
<evidence type="ECO:0000256" key="1">
    <source>
        <dbReference type="SAM" id="Phobius"/>
    </source>
</evidence>
<evidence type="ECO:0000313" key="3">
    <source>
        <dbReference type="Proteomes" id="UP000244450"/>
    </source>
</evidence>
<keyword evidence="1" id="KW-0472">Membrane</keyword>
<dbReference type="RefSeq" id="WP_108685753.1">
    <property type="nucleotide sequence ID" value="NZ_QCYK01000001.1"/>
</dbReference>
<proteinExistence type="predicted"/>
<dbReference type="Pfam" id="PF07077">
    <property type="entry name" value="DUF1345"/>
    <property type="match status" value="1"/>
</dbReference>
<feature type="transmembrane region" description="Helical" evidence="1">
    <location>
        <begin position="121"/>
        <end position="145"/>
    </location>
</feature>
<feature type="transmembrane region" description="Helical" evidence="1">
    <location>
        <begin position="87"/>
        <end position="109"/>
    </location>
</feature>
<organism evidence="2 3">
    <name type="scientific">Chitinophaga parva</name>
    <dbReference type="NCBI Taxonomy" id="2169414"/>
    <lineage>
        <taxon>Bacteria</taxon>
        <taxon>Pseudomonadati</taxon>
        <taxon>Bacteroidota</taxon>
        <taxon>Chitinophagia</taxon>
        <taxon>Chitinophagales</taxon>
        <taxon>Chitinophagaceae</taxon>
        <taxon>Chitinophaga</taxon>
    </lineage>
</organism>
<dbReference type="OrthoDB" id="64737at2"/>
<dbReference type="Proteomes" id="UP000244450">
    <property type="component" value="Unassembled WGS sequence"/>
</dbReference>
<reference evidence="2 3" key="1">
    <citation type="submission" date="2018-04" db="EMBL/GenBank/DDBJ databases">
        <title>Chitinophaga fuyangensis sp. nov., isolated from soil in a chemical factory.</title>
        <authorList>
            <person name="Chen K."/>
        </authorList>
    </citation>
    <scope>NUCLEOTIDE SEQUENCE [LARGE SCALE GENOMIC DNA]</scope>
    <source>
        <strain evidence="2 3">LY-1</strain>
    </source>
</reference>
<keyword evidence="1" id="KW-0812">Transmembrane</keyword>
<feature type="transmembrane region" description="Helical" evidence="1">
    <location>
        <begin position="203"/>
        <end position="226"/>
    </location>
</feature>
<dbReference type="EMBL" id="QCYK01000001">
    <property type="protein sequence ID" value="PUZ29114.1"/>
    <property type="molecule type" value="Genomic_DNA"/>
</dbReference>
<protein>
    <submittedName>
        <fullName evidence="2">DUF1345 domain-containing protein</fullName>
    </submittedName>
</protein>
<feature type="transmembrane region" description="Helical" evidence="1">
    <location>
        <begin position="49"/>
        <end position="67"/>
    </location>
</feature>
<accession>A0A2T7BN59</accession>
<feature type="transmembrane region" description="Helical" evidence="1">
    <location>
        <begin position="20"/>
        <end position="37"/>
    </location>
</feature>
<dbReference type="AlphaFoldDB" id="A0A2T7BN59"/>
<keyword evidence="1" id="KW-1133">Transmembrane helix</keyword>